<dbReference type="NCBIfam" id="TIGR00231">
    <property type="entry name" value="small_GTP"/>
    <property type="match status" value="1"/>
</dbReference>
<dbReference type="PANTHER" id="PTHR47981">
    <property type="entry name" value="RAB FAMILY"/>
    <property type="match status" value="1"/>
</dbReference>
<dbReference type="InterPro" id="IPR001810">
    <property type="entry name" value="F-box_dom"/>
</dbReference>
<dbReference type="SUPFAM" id="SSF52540">
    <property type="entry name" value="P-loop containing nucleoside triphosphate hydrolases"/>
    <property type="match status" value="1"/>
</dbReference>
<dbReference type="Gene3D" id="3.40.50.300">
    <property type="entry name" value="P-loop containing nucleotide triphosphate hydrolases"/>
    <property type="match status" value="1"/>
</dbReference>
<dbReference type="SMART" id="SM00173">
    <property type="entry name" value="RAS"/>
    <property type="match status" value="1"/>
</dbReference>
<dbReference type="PANTHER" id="PTHR47981:SF20">
    <property type="entry name" value="RAS-RELATED PROTEIN RAB-7A"/>
    <property type="match status" value="1"/>
</dbReference>
<dbReference type="Pfam" id="PF00646">
    <property type="entry name" value="F-box"/>
    <property type="match status" value="1"/>
</dbReference>
<reference evidence="6 7" key="1">
    <citation type="journal article" date="2010" name="Cell">
        <title>The genome of Naegleria gruberi illuminates early eukaryotic versatility.</title>
        <authorList>
            <person name="Fritz-Laylin L.K."/>
            <person name="Prochnik S.E."/>
            <person name="Ginger M.L."/>
            <person name="Dacks J.B."/>
            <person name="Carpenter M.L."/>
            <person name="Field M.C."/>
            <person name="Kuo A."/>
            <person name="Paredez A."/>
            <person name="Chapman J."/>
            <person name="Pham J."/>
            <person name="Shu S."/>
            <person name="Neupane R."/>
            <person name="Cipriano M."/>
            <person name="Mancuso J."/>
            <person name="Tu H."/>
            <person name="Salamov A."/>
            <person name="Lindquist E."/>
            <person name="Shapiro H."/>
            <person name="Lucas S."/>
            <person name="Grigoriev I.V."/>
            <person name="Cande W.Z."/>
            <person name="Fulton C."/>
            <person name="Rokhsar D.S."/>
            <person name="Dawson S.C."/>
        </authorList>
    </citation>
    <scope>NUCLEOTIDE SEQUENCE [LARGE SCALE GENOMIC DNA]</scope>
    <source>
        <strain evidence="6 7">NEG-M</strain>
    </source>
</reference>
<evidence type="ECO:0000256" key="2">
    <source>
        <dbReference type="ARBA" id="ARBA00022741"/>
    </source>
</evidence>
<dbReference type="PRINTS" id="PR00449">
    <property type="entry name" value="RASTRNSFRMNG"/>
</dbReference>
<dbReference type="InParanoid" id="D2VP30"/>
<dbReference type="STRING" id="5762.D2VP30"/>
<keyword evidence="7" id="KW-1185">Reference proteome</keyword>
<dbReference type="GO" id="GO:0005525">
    <property type="term" value="F:GTP binding"/>
    <property type="evidence" value="ECO:0007669"/>
    <property type="project" value="UniProtKB-KW"/>
</dbReference>
<dbReference type="GeneID" id="8850736"/>
<evidence type="ECO:0000313" key="6">
    <source>
        <dbReference type="EMBL" id="EFC41360.1"/>
    </source>
</evidence>
<dbReference type="SMART" id="SM00175">
    <property type="entry name" value="RAB"/>
    <property type="match status" value="1"/>
</dbReference>
<protein>
    <submittedName>
        <fullName evidence="6">Rab family small GTPase</fullName>
    </submittedName>
</protein>
<proteinExistence type="inferred from homology"/>
<organism evidence="7">
    <name type="scientific">Naegleria gruberi</name>
    <name type="common">Amoeba</name>
    <dbReference type="NCBI Taxonomy" id="5762"/>
    <lineage>
        <taxon>Eukaryota</taxon>
        <taxon>Discoba</taxon>
        <taxon>Heterolobosea</taxon>
        <taxon>Tetramitia</taxon>
        <taxon>Eutetramitia</taxon>
        <taxon>Vahlkampfiidae</taxon>
        <taxon>Naegleria</taxon>
    </lineage>
</organism>
<dbReference type="Pfam" id="PF00071">
    <property type="entry name" value="Ras"/>
    <property type="match status" value="1"/>
</dbReference>
<name>D2VP30_NAEGR</name>
<dbReference type="Proteomes" id="UP000006671">
    <property type="component" value="Unassembled WGS sequence"/>
</dbReference>
<dbReference type="PROSITE" id="PS51419">
    <property type="entry name" value="RAB"/>
    <property type="match status" value="1"/>
</dbReference>
<dbReference type="InterPro" id="IPR005225">
    <property type="entry name" value="Small_GTP-bd"/>
</dbReference>
<feature type="domain" description="F-box" evidence="5">
    <location>
        <begin position="81"/>
        <end position="128"/>
    </location>
</feature>
<dbReference type="AlphaFoldDB" id="D2VP30"/>
<evidence type="ECO:0000256" key="3">
    <source>
        <dbReference type="ARBA" id="ARBA00023134"/>
    </source>
</evidence>
<dbReference type="CDD" id="cd00154">
    <property type="entry name" value="Rab"/>
    <property type="match status" value="1"/>
</dbReference>
<dbReference type="SUPFAM" id="SSF81383">
    <property type="entry name" value="F-box domain"/>
    <property type="match status" value="1"/>
</dbReference>
<dbReference type="Gene3D" id="1.20.1280.50">
    <property type="match status" value="1"/>
</dbReference>
<dbReference type="KEGG" id="ngr:NAEGRDRAFT_70711"/>
<gene>
    <name evidence="6" type="ORF">NAEGRDRAFT_70711</name>
</gene>
<dbReference type="GO" id="GO:0003924">
    <property type="term" value="F:GTPase activity"/>
    <property type="evidence" value="ECO:0007669"/>
    <property type="project" value="InterPro"/>
</dbReference>
<dbReference type="InterPro" id="IPR001806">
    <property type="entry name" value="Small_GTPase"/>
</dbReference>
<keyword evidence="2" id="KW-0547">Nucleotide-binding</keyword>
<dbReference type="SMART" id="SM00256">
    <property type="entry name" value="FBOX"/>
    <property type="match status" value="1"/>
</dbReference>
<keyword evidence="3" id="KW-0342">GTP-binding</keyword>
<dbReference type="VEuPathDB" id="AmoebaDB:NAEGRDRAFT_70711"/>
<evidence type="ECO:0000256" key="1">
    <source>
        <dbReference type="ARBA" id="ARBA00006270"/>
    </source>
</evidence>
<dbReference type="EMBL" id="GG738886">
    <property type="protein sequence ID" value="EFC41360.1"/>
    <property type="molecule type" value="Genomic_DNA"/>
</dbReference>
<comment type="similarity">
    <text evidence="1">Belongs to the small GTPase superfamily. Rab family.</text>
</comment>
<dbReference type="PROSITE" id="PS50181">
    <property type="entry name" value="FBOX"/>
    <property type="match status" value="1"/>
</dbReference>
<dbReference type="eggNOG" id="KOG0094">
    <property type="taxonomic scope" value="Eukaryota"/>
</dbReference>
<evidence type="ECO:0000313" key="7">
    <source>
        <dbReference type="Proteomes" id="UP000006671"/>
    </source>
</evidence>
<dbReference type="InterPro" id="IPR027417">
    <property type="entry name" value="P-loop_NTPase"/>
</dbReference>
<sequence>MGQSQPQKIAPPPPVCSSSTSSSSMAFINSDRVEQLKKSSLINKLANPKMFPNKIFHDLIESKSDLKSVEKYAVYNYENCSIFEKELPDELFICILGFLMNHELFKLQRVSKNFKYYWTQNSFLWRGRLLDDYNEIFMYFKPIMQSPINSIVYYHHFIQTILSSYKEKSDVPNSMICKQVLMGNDQCGKSELAKLFSDSTRLFDSKYSQTIGVEFYSKGYEYNNNLHCKIQLWDTGGHARFQSIASAYKRGSKTIIYCFDLSDEESFDRMKELIDNNSEKPQNTPWNDYLQCERSSMIIIGLKRDLVRKVKMSRIENLLQQFVPIIDGGISLKDLKVQYFELSCKTDARCYIQFPLLFGLLMSEEVMIEDASIDKKVMAEIKVY</sequence>
<evidence type="ECO:0000259" key="5">
    <source>
        <dbReference type="PROSITE" id="PS50181"/>
    </source>
</evidence>
<evidence type="ECO:0000256" key="4">
    <source>
        <dbReference type="SAM" id="MobiDB-lite"/>
    </source>
</evidence>
<accession>D2VP30</accession>
<dbReference type="RefSeq" id="XP_002674104.1">
    <property type="nucleotide sequence ID" value="XM_002674058.1"/>
</dbReference>
<feature type="region of interest" description="Disordered" evidence="4">
    <location>
        <begin position="1"/>
        <end position="23"/>
    </location>
</feature>
<dbReference type="InterPro" id="IPR036047">
    <property type="entry name" value="F-box-like_dom_sf"/>
</dbReference>